<accession>A0A1Y2HS65</accession>
<keyword evidence="2" id="KW-1133">Transmembrane helix</keyword>
<evidence type="ECO:0000313" key="4">
    <source>
        <dbReference type="Proteomes" id="UP000193411"/>
    </source>
</evidence>
<gene>
    <name evidence="3" type="ORF">BCR44DRAFT_279237</name>
</gene>
<comment type="caution">
    <text evidence="3">The sequence shown here is derived from an EMBL/GenBank/DDBJ whole genome shotgun (WGS) entry which is preliminary data.</text>
</comment>
<dbReference type="AlphaFoldDB" id="A0A1Y2HS65"/>
<name>A0A1Y2HS65_9FUNG</name>
<evidence type="ECO:0000313" key="3">
    <source>
        <dbReference type="EMBL" id="ORZ35972.1"/>
    </source>
</evidence>
<keyword evidence="2" id="KW-0812">Transmembrane</keyword>
<dbReference type="Proteomes" id="UP000193411">
    <property type="component" value="Unassembled WGS sequence"/>
</dbReference>
<feature type="region of interest" description="Disordered" evidence="1">
    <location>
        <begin position="43"/>
        <end position="69"/>
    </location>
</feature>
<evidence type="ECO:0000256" key="2">
    <source>
        <dbReference type="SAM" id="Phobius"/>
    </source>
</evidence>
<sequence length="69" mass="7670">MPGSQAGSDAKQHYVHYYLILVALFLLGGSLVWRRMRVRRAGQNPVIRGPKTGTQPRLDSGYIQTESGL</sequence>
<keyword evidence="2" id="KW-0472">Membrane</keyword>
<dbReference type="EMBL" id="MCFL01000019">
    <property type="protein sequence ID" value="ORZ35972.1"/>
    <property type="molecule type" value="Genomic_DNA"/>
</dbReference>
<proteinExistence type="predicted"/>
<feature type="compositionally biased region" description="Polar residues" evidence="1">
    <location>
        <begin position="52"/>
        <end position="69"/>
    </location>
</feature>
<protein>
    <submittedName>
        <fullName evidence="3">Uncharacterized protein</fullName>
    </submittedName>
</protein>
<feature type="transmembrane region" description="Helical" evidence="2">
    <location>
        <begin position="15"/>
        <end position="33"/>
    </location>
</feature>
<keyword evidence="4" id="KW-1185">Reference proteome</keyword>
<reference evidence="3 4" key="1">
    <citation type="submission" date="2016-07" db="EMBL/GenBank/DDBJ databases">
        <title>Pervasive Adenine N6-methylation of Active Genes in Fungi.</title>
        <authorList>
            <consortium name="DOE Joint Genome Institute"/>
            <person name="Mondo S.J."/>
            <person name="Dannebaum R.O."/>
            <person name="Kuo R.C."/>
            <person name="Labutti K."/>
            <person name="Haridas S."/>
            <person name="Kuo A."/>
            <person name="Salamov A."/>
            <person name="Ahrendt S.R."/>
            <person name="Lipzen A."/>
            <person name="Sullivan W."/>
            <person name="Andreopoulos W.B."/>
            <person name="Clum A."/>
            <person name="Lindquist E."/>
            <person name="Daum C."/>
            <person name="Ramamoorthy G.K."/>
            <person name="Gryganskyi A."/>
            <person name="Culley D."/>
            <person name="Magnuson J.K."/>
            <person name="James T.Y."/>
            <person name="O'Malley M.A."/>
            <person name="Stajich J.E."/>
            <person name="Spatafora J.W."/>
            <person name="Visel A."/>
            <person name="Grigoriev I.V."/>
        </authorList>
    </citation>
    <scope>NUCLEOTIDE SEQUENCE [LARGE SCALE GENOMIC DNA]</scope>
    <source>
        <strain evidence="3 4">PL171</strain>
    </source>
</reference>
<evidence type="ECO:0000256" key="1">
    <source>
        <dbReference type="SAM" id="MobiDB-lite"/>
    </source>
</evidence>
<organism evidence="3 4">
    <name type="scientific">Catenaria anguillulae PL171</name>
    <dbReference type="NCBI Taxonomy" id="765915"/>
    <lineage>
        <taxon>Eukaryota</taxon>
        <taxon>Fungi</taxon>
        <taxon>Fungi incertae sedis</taxon>
        <taxon>Blastocladiomycota</taxon>
        <taxon>Blastocladiomycetes</taxon>
        <taxon>Blastocladiales</taxon>
        <taxon>Catenariaceae</taxon>
        <taxon>Catenaria</taxon>
    </lineage>
</organism>